<protein>
    <recommendedName>
        <fullName evidence="4">RNase H type-1 domain-containing protein</fullName>
    </recommendedName>
</protein>
<evidence type="ECO:0008006" key="4">
    <source>
        <dbReference type="Google" id="ProtNLM"/>
    </source>
</evidence>
<comment type="caution">
    <text evidence="2">The sequence shown here is derived from an EMBL/GenBank/DDBJ whole genome shotgun (WGS) entry which is preliminary data.</text>
</comment>
<feature type="chain" id="PRO_5015198488" description="RNase H type-1 domain-containing protein" evidence="1">
    <location>
        <begin position="30"/>
        <end position="125"/>
    </location>
</feature>
<organism evidence="2 3">
    <name type="scientific">Trema orientale</name>
    <name type="common">Charcoal tree</name>
    <name type="synonym">Celtis orientalis</name>
    <dbReference type="NCBI Taxonomy" id="63057"/>
    <lineage>
        <taxon>Eukaryota</taxon>
        <taxon>Viridiplantae</taxon>
        <taxon>Streptophyta</taxon>
        <taxon>Embryophyta</taxon>
        <taxon>Tracheophyta</taxon>
        <taxon>Spermatophyta</taxon>
        <taxon>Magnoliopsida</taxon>
        <taxon>eudicotyledons</taxon>
        <taxon>Gunneridae</taxon>
        <taxon>Pentapetalae</taxon>
        <taxon>rosids</taxon>
        <taxon>fabids</taxon>
        <taxon>Rosales</taxon>
        <taxon>Cannabaceae</taxon>
        <taxon>Trema</taxon>
    </lineage>
</organism>
<name>A0A2P5FG49_TREOI</name>
<gene>
    <name evidence="2" type="ORF">TorRG33x02_074820</name>
</gene>
<proteinExistence type="predicted"/>
<sequence>MQMRILLMHYFSVFIRWLFLLSELDKSSFETLAVVLWQLWNERNHAKHGLQCLSPSEVREFAGRYIFEFQEAFRRIEIFEVLRVDKQAHWKLHAPGKLKLNVGSCCFVGRDNNKVAHSLAKAFFS</sequence>
<keyword evidence="1" id="KW-0732">Signal</keyword>
<accession>A0A2P5FG49</accession>
<dbReference type="Proteomes" id="UP000237000">
    <property type="component" value="Unassembled WGS sequence"/>
</dbReference>
<reference evidence="3" key="1">
    <citation type="submission" date="2016-06" db="EMBL/GenBank/DDBJ databases">
        <title>Parallel loss of symbiosis genes in relatives of nitrogen-fixing non-legume Parasponia.</title>
        <authorList>
            <person name="Van Velzen R."/>
            <person name="Holmer R."/>
            <person name="Bu F."/>
            <person name="Rutten L."/>
            <person name="Van Zeijl A."/>
            <person name="Liu W."/>
            <person name="Santuari L."/>
            <person name="Cao Q."/>
            <person name="Sharma T."/>
            <person name="Shen D."/>
            <person name="Roswanjaya Y."/>
            <person name="Wardhani T."/>
            <person name="Kalhor M.S."/>
            <person name="Jansen J."/>
            <person name="Van den Hoogen J."/>
            <person name="Gungor B."/>
            <person name="Hartog M."/>
            <person name="Hontelez J."/>
            <person name="Verver J."/>
            <person name="Yang W.-C."/>
            <person name="Schijlen E."/>
            <person name="Repin R."/>
            <person name="Schilthuizen M."/>
            <person name="Schranz E."/>
            <person name="Heidstra R."/>
            <person name="Miyata K."/>
            <person name="Fedorova E."/>
            <person name="Kohlen W."/>
            <person name="Bisseling T."/>
            <person name="Smit S."/>
            <person name="Geurts R."/>
        </authorList>
    </citation>
    <scope>NUCLEOTIDE SEQUENCE [LARGE SCALE GENOMIC DNA]</scope>
    <source>
        <strain evidence="3">cv. RG33-2</strain>
    </source>
</reference>
<feature type="signal peptide" evidence="1">
    <location>
        <begin position="1"/>
        <end position="29"/>
    </location>
</feature>
<evidence type="ECO:0000313" key="2">
    <source>
        <dbReference type="EMBL" id="PON96778.1"/>
    </source>
</evidence>
<keyword evidence="3" id="KW-1185">Reference proteome</keyword>
<evidence type="ECO:0000313" key="3">
    <source>
        <dbReference type="Proteomes" id="UP000237000"/>
    </source>
</evidence>
<dbReference type="OrthoDB" id="10515874at2759"/>
<dbReference type="EMBL" id="JXTC01000036">
    <property type="protein sequence ID" value="PON96778.1"/>
    <property type="molecule type" value="Genomic_DNA"/>
</dbReference>
<evidence type="ECO:0000256" key="1">
    <source>
        <dbReference type="SAM" id="SignalP"/>
    </source>
</evidence>
<dbReference type="AlphaFoldDB" id="A0A2P5FG49"/>
<dbReference type="InParanoid" id="A0A2P5FG49"/>